<dbReference type="RefSeq" id="WP_238248757.1">
    <property type="nucleotide sequence ID" value="NZ_BPQX01000022.1"/>
</dbReference>
<dbReference type="Proteomes" id="UP001236369">
    <property type="component" value="Unassembled WGS sequence"/>
</dbReference>
<protein>
    <submittedName>
        <fullName evidence="1">Uncharacterized protein</fullName>
    </submittedName>
</protein>
<proteinExistence type="predicted"/>
<gene>
    <name evidence="1" type="ORF">QO016_001962</name>
</gene>
<evidence type="ECO:0000313" key="1">
    <source>
        <dbReference type="EMBL" id="MDQ0442468.1"/>
    </source>
</evidence>
<organism evidence="1 2">
    <name type="scientific">Methylobacterium persicinum</name>
    <dbReference type="NCBI Taxonomy" id="374426"/>
    <lineage>
        <taxon>Bacteria</taxon>
        <taxon>Pseudomonadati</taxon>
        <taxon>Pseudomonadota</taxon>
        <taxon>Alphaproteobacteria</taxon>
        <taxon>Hyphomicrobiales</taxon>
        <taxon>Methylobacteriaceae</taxon>
        <taxon>Methylobacterium</taxon>
    </lineage>
</organism>
<keyword evidence="2" id="KW-1185">Reference proteome</keyword>
<comment type="caution">
    <text evidence="1">The sequence shown here is derived from an EMBL/GenBank/DDBJ whole genome shotgun (WGS) entry which is preliminary data.</text>
</comment>
<evidence type="ECO:0000313" key="2">
    <source>
        <dbReference type="Proteomes" id="UP001236369"/>
    </source>
</evidence>
<accession>A0ABU0HKU9</accession>
<name>A0ABU0HKU9_9HYPH</name>
<sequence length="93" mass="10220">MPEHDPQVSTGRGLVQAEGCEPVRVRYRLVIERRPEGPFAHGTLTGRHSGLWPIWLEPDAHLRLKNGRSLAISVTDLVGDVAEFESTGPVPEA</sequence>
<reference evidence="1 2" key="1">
    <citation type="submission" date="2023-07" db="EMBL/GenBank/DDBJ databases">
        <title>Genomic Encyclopedia of Type Strains, Phase IV (KMG-IV): sequencing the most valuable type-strain genomes for metagenomic binning, comparative biology and taxonomic classification.</title>
        <authorList>
            <person name="Goeker M."/>
        </authorList>
    </citation>
    <scope>NUCLEOTIDE SEQUENCE [LARGE SCALE GENOMIC DNA]</scope>
    <source>
        <strain evidence="1 2">DSM 19562</strain>
    </source>
</reference>
<dbReference type="EMBL" id="JAUSVV010000003">
    <property type="protein sequence ID" value="MDQ0442468.1"/>
    <property type="molecule type" value="Genomic_DNA"/>
</dbReference>